<evidence type="ECO:0000313" key="2">
    <source>
        <dbReference type="Proteomes" id="UP000244005"/>
    </source>
</evidence>
<name>A0A2R6XP54_MARPO</name>
<dbReference type="AlphaFoldDB" id="A0A2R6XP54"/>
<sequence>MPADIVNVQDGAGWGIDLAAPSNLVCTRRDEMCGLSLAFAPHRVACDASSELQERAVWTFVADGKAIIHVPSLDGLAANRHAASAWNLRPPPGWRPRRHNTHADQRLRYFTTFIVYKIQFTF</sequence>
<gene>
    <name evidence="1" type="ORF">MARPO_0007s0241</name>
</gene>
<accession>A0A2R6XP54</accession>
<dbReference type="Proteomes" id="UP000244005">
    <property type="component" value="Unassembled WGS sequence"/>
</dbReference>
<keyword evidence="2" id="KW-1185">Reference proteome</keyword>
<protein>
    <submittedName>
        <fullName evidence="1">Uncharacterized protein</fullName>
    </submittedName>
</protein>
<organism evidence="1 2">
    <name type="scientific">Marchantia polymorpha</name>
    <name type="common">Common liverwort</name>
    <name type="synonym">Marchantia aquatica</name>
    <dbReference type="NCBI Taxonomy" id="3197"/>
    <lineage>
        <taxon>Eukaryota</taxon>
        <taxon>Viridiplantae</taxon>
        <taxon>Streptophyta</taxon>
        <taxon>Embryophyta</taxon>
        <taxon>Marchantiophyta</taxon>
        <taxon>Marchantiopsida</taxon>
        <taxon>Marchantiidae</taxon>
        <taxon>Marchantiales</taxon>
        <taxon>Marchantiaceae</taxon>
        <taxon>Marchantia</taxon>
    </lineage>
</organism>
<dbReference type="EMBL" id="KZ772679">
    <property type="protein sequence ID" value="PTQ47878.1"/>
    <property type="molecule type" value="Genomic_DNA"/>
</dbReference>
<proteinExistence type="predicted"/>
<evidence type="ECO:0000313" key="1">
    <source>
        <dbReference type="EMBL" id="PTQ47878.1"/>
    </source>
</evidence>
<reference evidence="2" key="1">
    <citation type="journal article" date="2017" name="Cell">
        <title>Insights into land plant evolution garnered from the Marchantia polymorpha genome.</title>
        <authorList>
            <person name="Bowman J.L."/>
            <person name="Kohchi T."/>
            <person name="Yamato K.T."/>
            <person name="Jenkins J."/>
            <person name="Shu S."/>
            <person name="Ishizaki K."/>
            <person name="Yamaoka S."/>
            <person name="Nishihama R."/>
            <person name="Nakamura Y."/>
            <person name="Berger F."/>
            <person name="Adam C."/>
            <person name="Aki S.S."/>
            <person name="Althoff F."/>
            <person name="Araki T."/>
            <person name="Arteaga-Vazquez M.A."/>
            <person name="Balasubrmanian S."/>
            <person name="Barry K."/>
            <person name="Bauer D."/>
            <person name="Boehm C.R."/>
            <person name="Briginshaw L."/>
            <person name="Caballero-Perez J."/>
            <person name="Catarino B."/>
            <person name="Chen F."/>
            <person name="Chiyoda S."/>
            <person name="Chovatia M."/>
            <person name="Davies K.M."/>
            <person name="Delmans M."/>
            <person name="Demura T."/>
            <person name="Dierschke T."/>
            <person name="Dolan L."/>
            <person name="Dorantes-Acosta A.E."/>
            <person name="Eklund D.M."/>
            <person name="Florent S.N."/>
            <person name="Flores-Sandoval E."/>
            <person name="Fujiyama A."/>
            <person name="Fukuzawa H."/>
            <person name="Galik B."/>
            <person name="Grimanelli D."/>
            <person name="Grimwood J."/>
            <person name="Grossniklaus U."/>
            <person name="Hamada T."/>
            <person name="Haseloff J."/>
            <person name="Hetherington A.J."/>
            <person name="Higo A."/>
            <person name="Hirakawa Y."/>
            <person name="Hundley H.N."/>
            <person name="Ikeda Y."/>
            <person name="Inoue K."/>
            <person name="Inoue S.I."/>
            <person name="Ishida S."/>
            <person name="Jia Q."/>
            <person name="Kakita M."/>
            <person name="Kanazawa T."/>
            <person name="Kawai Y."/>
            <person name="Kawashima T."/>
            <person name="Kennedy M."/>
            <person name="Kinose K."/>
            <person name="Kinoshita T."/>
            <person name="Kohara Y."/>
            <person name="Koide E."/>
            <person name="Komatsu K."/>
            <person name="Kopischke S."/>
            <person name="Kubo M."/>
            <person name="Kyozuka J."/>
            <person name="Lagercrantz U."/>
            <person name="Lin S.S."/>
            <person name="Lindquist E."/>
            <person name="Lipzen A.M."/>
            <person name="Lu C.W."/>
            <person name="De Luna E."/>
            <person name="Martienssen R.A."/>
            <person name="Minamino N."/>
            <person name="Mizutani M."/>
            <person name="Mizutani M."/>
            <person name="Mochizuki N."/>
            <person name="Monte I."/>
            <person name="Mosher R."/>
            <person name="Nagasaki H."/>
            <person name="Nakagami H."/>
            <person name="Naramoto S."/>
            <person name="Nishitani K."/>
            <person name="Ohtani M."/>
            <person name="Okamoto T."/>
            <person name="Okumura M."/>
            <person name="Phillips J."/>
            <person name="Pollak B."/>
            <person name="Reinders A."/>
            <person name="Rovekamp M."/>
            <person name="Sano R."/>
            <person name="Sawa S."/>
            <person name="Schmid M.W."/>
            <person name="Shirakawa M."/>
            <person name="Solano R."/>
            <person name="Spunde A."/>
            <person name="Suetsugu N."/>
            <person name="Sugano S."/>
            <person name="Sugiyama A."/>
            <person name="Sun R."/>
            <person name="Suzuki Y."/>
            <person name="Takenaka M."/>
            <person name="Takezawa D."/>
            <person name="Tomogane H."/>
            <person name="Tsuzuki M."/>
            <person name="Ueda T."/>
            <person name="Umeda M."/>
            <person name="Ward J.M."/>
            <person name="Watanabe Y."/>
            <person name="Yazaki K."/>
            <person name="Yokoyama R."/>
            <person name="Yoshitake Y."/>
            <person name="Yotsui I."/>
            <person name="Zachgo S."/>
            <person name="Schmutz J."/>
        </authorList>
    </citation>
    <scope>NUCLEOTIDE SEQUENCE [LARGE SCALE GENOMIC DNA]</scope>
    <source>
        <strain evidence="2">Tak-1</strain>
    </source>
</reference>
<dbReference type="Gramene" id="Mp3g02520.1">
    <property type="protein sequence ID" value="Mp3g02520.1.cds1"/>
    <property type="gene ID" value="Mp3g02520"/>
</dbReference>